<dbReference type="AlphaFoldDB" id="A0A4U0UB59"/>
<gene>
    <name evidence="2" type="ORF">B0A50_01513</name>
</gene>
<feature type="region of interest" description="Disordered" evidence="1">
    <location>
        <begin position="1"/>
        <end position="68"/>
    </location>
</feature>
<evidence type="ECO:0000313" key="3">
    <source>
        <dbReference type="Proteomes" id="UP000308549"/>
    </source>
</evidence>
<name>A0A4U0UB59_9PEZI</name>
<organism evidence="2 3">
    <name type="scientific">Salinomyces thailandicus</name>
    <dbReference type="NCBI Taxonomy" id="706561"/>
    <lineage>
        <taxon>Eukaryota</taxon>
        <taxon>Fungi</taxon>
        <taxon>Dikarya</taxon>
        <taxon>Ascomycota</taxon>
        <taxon>Pezizomycotina</taxon>
        <taxon>Dothideomycetes</taxon>
        <taxon>Dothideomycetidae</taxon>
        <taxon>Mycosphaerellales</taxon>
        <taxon>Teratosphaeriaceae</taxon>
        <taxon>Salinomyces</taxon>
    </lineage>
</organism>
<reference evidence="2 3" key="1">
    <citation type="submission" date="2017-03" db="EMBL/GenBank/DDBJ databases">
        <title>Genomes of endolithic fungi from Antarctica.</title>
        <authorList>
            <person name="Coleine C."/>
            <person name="Masonjones S."/>
            <person name="Stajich J.E."/>
        </authorList>
    </citation>
    <scope>NUCLEOTIDE SEQUENCE [LARGE SCALE GENOMIC DNA]</scope>
    <source>
        <strain evidence="2 3">CCFEE 6315</strain>
    </source>
</reference>
<accession>A0A4U0UB59</accession>
<dbReference type="EMBL" id="NAJL01000005">
    <property type="protein sequence ID" value="TKA32407.1"/>
    <property type="molecule type" value="Genomic_DNA"/>
</dbReference>
<proteinExistence type="predicted"/>
<keyword evidence="3" id="KW-1185">Reference proteome</keyword>
<evidence type="ECO:0000256" key="1">
    <source>
        <dbReference type="SAM" id="MobiDB-lite"/>
    </source>
</evidence>
<dbReference type="Proteomes" id="UP000308549">
    <property type="component" value="Unassembled WGS sequence"/>
</dbReference>
<evidence type="ECO:0000313" key="2">
    <source>
        <dbReference type="EMBL" id="TKA32407.1"/>
    </source>
</evidence>
<protein>
    <submittedName>
        <fullName evidence="2">Uncharacterized protein</fullName>
    </submittedName>
</protein>
<sequence>MSSSSNTQSVADKVHDSLEKKGNDPLMQEAESKNTSQAEEVHDPELEKIEAKQEAQTHKLETEAQPTG</sequence>
<comment type="caution">
    <text evidence="2">The sequence shown here is derived from an EMBL/GenBank/DDBJ whole genome shotgun (WGS) entry which is preliminary data.</text>
</comment>
<feature type="compositionally biased region" description="Basic and acidic residues" evidence="1">
    <location>
        <begin position="12"/>
        <end position="23"/>
    </location>
</feature>
<feature type="compositionally biased region" description="Basic and acidic residues" evidence="1">
    <location>
        <begin position="39"/>
        <end position="62"/>
    </location>
</feature>
<feature type="compositionally biased region" description="Polar residues" evidence="1">
    <location>
        <begin position="1"/>
        <end position="10"/>
    </location>
</feature>